<keyword evidence="2" id="KW-1185">Reference proteome</keyword>
<name>A0ACB7Z6C6_9ERIC</name>
<accession>A0ACB7Z6C6</accession>
<sequence>MEEPVDANGFMNMACHCKGHNYARSECPSSSEENSDCEKKDNVGVVDMVCNKEISKDLADKQVLQQPRFGVEIAKLSAHSIYREHEKYFGCLVGYLLDYSSISAMEMQVAIDDCWSLEGRVTVLKKNGKYYILRPETFSDWEDLAHASLWNINGAMLLLWPWEPDVPLRFLNFSIANIWVQISGAPLEYITPGMVVRMASLIAEVTIVDRGTITKENLEYMRVRVNVPIMQPLILGDFLRLEQGRLVQFGYEKLTFFVRHAEFVASDDDPTEPSSGDDDNPMEPSSGDDDSQASDRTVTEPLNLVLGEDIVVDSGIAIQNGMDSEGPSSKRPRIAGLDLNTVVGDEHRTCNATVVGPAVGEFSDGNGQVARTDCDLGKSKGKRLMGPDSSNLELASSSSKKPHVAETSTFFPDLDPFLSLGDFPGLSNPPGTRLCFSGSHSSYKFYSVFSPGFHCVPTPGKRKRDDFLPEDLGRPLKQVCYGKKMFHDSLLHDPIFSWRSLLGKRCLDALVLDSPTYRPRNYVMMVAFMGI</sequence>
<evidence type="ECO:0000313" key="1">
    <source>
        <dbReference type="EMBL" id="KAH7861335.1"/>
    </source>
</evidence>
<dbReference type="EMBL" id="CM037154">
    <property type="protein sequence ID" value="KAH7861335.1"/>
    <property type="molecule type" value="Genomic_DNA"/>
</dbReference>
<reference evidence="1 2" key="1">
    <citation type="journal article" date="2021" name="Hortic Res">
        <title>High-quality reference genome and annotation aids understanding of berry development for evergreen blueberry (Vaccinium darrowii).</title>
        <authorList>
            <person name="Yu J."/>
            <person name="Hulse-Kemp A.M."/>
            <person name="Babiker E."/>
            <person name="Staton M."/>
        </authorList>
    </citation>
    <scope>NUCLEOTIDE SEQUENCE [LARGE SCALE GENOMIC DNA]</scope>
    <source>
        <strain evidence="2">cv. NJ 8807/NJ 8810</strain>
        <tissue evidence="1">Young leaf</tissue>
    </source>
</reference>
<proteinExistence type="predicted"/>
<protein>
    <submittedName>
        <fullName evidence="1">Uncharacterized protein</fullName>
    </submittedName>
</protein>
<dbReference type="Proteomes" id="UP000828048">
    <property type="component" value="Chromosome 4"/>
</dbReference>
<gene>
    <name evidence="1" type="ORF">Vadar_024716</name>
</gene>
<evidence type="ECO:0000313" key="2">
    <source>
        <dbReference type="Proteomes" id="UP000828048"/>
    </source>
</evidence>
<comment type="caution">
    <text evidence="1">The sequence shown here is derived from an EMBL/GenBank/DDBJ whole genome shotgun (WGS) entry which is preliminary data.</text>
</comment>
<organism evidence="1 2">
    <name type="scientific">Vaccinium darrowii</name>
    <dbReference type="NCBI Taxonomy" id="229202"/>
    <lineage>
        <taxon>Eukaryota</taxon>
        <taxon>Viridiplantae</taxon>
        <taxon>Streptophyta</taxon>
        <taxon>Embryophyta</taxon>
        <taxon>Tracheophyta</taxon>
        <taxon>Spermatophyta</taxon>
        <taxon>Magnoliopsida</taxon>
        <taxon>eudicotyledons</taxon>
        <taxon>Gunneridae</taxon>
        <taxon>Pentapetalae</taxon>
        <taxon>asterids</taxon>
        <taxon>Ericales</taxon>
        <taxon>Ericaceae</taxon>
        <taxon>Vaccinioideae</taxon>
        <taxon>Vaccinieae</taxon>
        <taxon>Vaccinium</taxon>
    </lineage>
</organism>